<feature type="region of interest" description="Disordered" evidence="1">
    <location>
        <begin position="54"/>
        <end position="81"/>
    </location>
</feature>
<protein>
    <submittedName>
        <fullName evidence="2">Uncharacterized protein</fullName>
    </submittedName>
</protein>
<sequence>NKANATAIEAKIRKLDLVPCLGTRAKRLDRVAGRIGSLIGSIVSVETPESTGLGAFDRRIQKSKNGVDEGEEADDDDTHEKNAVKTAMKEIDNDVYRYILHIYIYVRV</sequence>
<evidence type="ECO:0000313" key="3">
    <source>
        <dbReference type="Proteomes" id="UP000237000"/>
    </source>
</evidence>
<feature type="non-terminal residue" evidence="2">
    <location>
        <position position="1"/>
    </location>
</feature>
<dbReference type="AlphaFoldDB" id="A0A2P5D188"/>
<organism evidence="2 3">
    <name type="scientific">Trema orientale</name>
    <name type="common">Charcoal tree</name>
    <name type="synonym">Celtis orientalis</name>
    <dbReference type="NCBI Taxonomy" id="63057"/>
    <lineage>
        <taxon>Eukaryota</taxon>
        <taxon>Viridiplantae</taxon>
        <taxon>Streptophyta</taxon>
        <taxon>Embryophyta</taxon>
        <taxon>Tracheophyta</taxon>
        <taxon>Spermatophyta</taxon>
        <taxon>Magnoliopsida</taxon>
        <taxon>eudicotyledons</taxon>
        <taxon>Gunneridae</taxon>
        <taxon>Pentapetalae</taxon>
        <taxon>rosids</taxon>
        <taxon>fabids</taxon>
        <taxon>Rosales</taxon>
        <taxon>Cannabaceae</taxon>
        <taxon>Trema</taxon>
    </lineage>
</organism>
<reference evidence="3" key="1">
    <citation type="submission" date="2016-06" db="EMBL/GenBank/DDBJ databases">
        <title>Parallel loss of symbiosis genes in relatives of nitrogen-fixing non-legume Parasponia.</title>
        <authorList>
            <person name="Van Velzen R."/>
            <person name="Holmer R."/>
            <person name="Bu F."/>
            <person name="Rutten L."/>
            <person name="Van Zeijl A."/>
            <person name="Liu W."/>
            <person name="Santuari L."/>
            <person name="Cao Q."/>
            <person name="Sharma T."/>
            <person name="Shen D."/>
            <person name="Roswanjaya Y."/>
            <person name="Wardhani T."/>
            <person name="Kalhor M.S."/>
            <person name="Jansen J."/>
            <person name="Van den Hoogen J."/>
            <person name="Gungor B."/>
            <person name="Hartog M."/>
            <person name="Hontelez J."/>
            <person name="Verver J."/>
            <person name="Yang W.-C."/>
            <person name="Schijlen E."/>
            <person name="Repin R."/>
            <person name="Schilthuizen M."/>
            <person name="Schranz E."/>
            <person name="Heidstra R."/>
            <person name="Miyata K."/>
            <person name="Fedorova E."/>
            <person name="Kohlen W."/>
            <person name="Bisseling T."/>
            <person name="Smit S."/>
            <person name="Geurts R."/>
        </authorList>
    </citation>
    <scope>NUCLEOTIDE SEQUENCE [LARGE SCALE GENOMIC DNA]</scope>
    <source>
        <strain evidence="3">cv. RG33-2</strain>
    </source>
</reference>
<gene>
    <name evidence="2" type="ORF">TorRG33x02_265780</name>
</gene>
<keyword evidence="3" id="KW-1185">Reference proteome</keyword>
<name>A0A2P5D188_TREOI</name>
<proteinExistence type="predicted"/>
<dbReference type="InParanoid" id="A0A2P5D188"/>
<dbReference type="EMBL" id="JXTC01000307">
    <property type="protein sequence ID" value="PON67050.1"/>
    <property type="molecule type" value="Genomic_DNA"/>
</dbReference>
<accession>A0A2P5D188</accession>
<feature type="compositionally biased region" description="Acidic residues" evidence="1">
    <location>
        <begin position="68"/>
        <end position="77"/>
    </location>
</feature>
<evidence type="ECO:0000313" key="2">
    <source>
        <dbReference type="EMBL" id="PON67050.1"/>
    </source>
</evidence>
<comment type="caution">
    <text evidence="2">The sequence shown here is derived from an EMBL/GenBank/DDBJ whole genome shotgun (WGS) entry which is preliminary data.</text>
</comment>
<evidence type="ECO:0000256" key="1">
    <source>
        <dbReference type="SAM" id="MobiDB-lite"/>
    </source>
</evidence>
<dbReference type="Proteomes" id="UP000237000">
    <property type="component" value="Unassembled WGS sequence"/>
</dbReference>